<gene>
    <name evidence="3" type="ORF">CA2015_3415</name>
</gene>
<dbReference type="KEGG" id="camu:CA2015_3415"/>
<dbReference type="Pfam" id="PF18990">
    <property type="entry name" value="DUF5723"/>
    <property type="match status" value="1"/>
</dbReference>
<dbReference type="Proteomes" id="UP000036520">
    <property type="component" value="Chromosome"/>
</dbReference>
<dbReference type="RefSeq" id="WP_048642982.1">
    <property type="nucleotide sequence ID" value="NZ_CAXBGM010000079.1"/>
</dbReference>
<sequence length="446" mass="49575">MKKVLILSFLLIISSGVLVAQQNYFGVQNSNRKGMINAMMNPAEINNLTKKVEVSLFSFNVGLDNNTLSLQDIIDDPDVFENIFNDIDKPVNLRSDVSILGPALGLRFKQWSFGLTTEVKAKADIINFNPDLGSSIVDNSNGNDNQTIINIPQNQRINAVGWMEVGFLAGRKILDTDFHTLSVGANFKLLFPGSYANLGIDKFQATIIDSQDETTITNAQGSLNLSYDERWENEDGNNIEDNLWRDFSPGGLGVDLGVNYMLKKDDKPFLNAGLTIKNLGSMGMGSNQQQRNYTVNIPENEYFRVDNLDGNIDEINEQLVASGYFTINNNDSDVRVNLPRTLATYVEFSPVKSFQISLYAQKRISDENINTNLSAADLIVLTPRLVLGKFEMYSPWMKHQVSNLTGGLGFQYGGFFIGSHSIITGLMQNNSRRADIHMGLSWGFGS</sequence>
<dbReference type="AlphaFoldDB" id="A0A0H4PEW1"/>
<keyword evidence="4" id="KW-1185">Reference proteome</keyword>
<organism evidence="3 4">
    <name type="scientific">Cyclobacterium amurskyense</name>
    <dbReference type="NCBI Taxonomy" id="320787"/>
    <lineage>
        <taxon>Bacteria</taxon>
        <taxon>Pseudomonadati</taxon>
        <taxon>Bacteroidota</taxon>
        <taxon>Cytophagia</taxon>
        <taxon>Cytophagales</taxon>
        <taxon>Cyclobacteriaceae</taxon>
        <taxon>Cyclobacterium</taxon>
    </lineage>
</organism>
<dbReference type="OrthoDB" id="9805336at2"/>
<accession>A0A0H4PEW1</accession>
<dbReference type="EMBL" id="CP012040">
    <property type="protein sequence ID" value="AKP52804.1"/>
    <property type="molecule type" value="Genomic_DNA"/>
</dbReference>
<evidence type="ECO:0000313" key="4">
    <source>
        <dbReference type="Proteomes" id="UP000036520"/>
    </source>
</evidence>
<dbReference type="PATRIC" id="fig|320787.5.peg.3737"/>
<dbReference type="InterPro" id="IPR043781">
    <property type="entry name" value="DUF5723"/>
</dbReference>
<proteinExistence type="predicted"/>
<dbReference type="STRING" id="320787.CA2015_3415"/>
<reference evidence="3 4" key="1">
    <citation type="submission" date="2015-07" db="EMBL/GenBank/DDBJ databases">
        <authorList>
            <person name="Kim K.M."/>
        </authorList>
    </citation>
    <scope>NUCLEOTIDE SEQUENCE [LARGE SCALE GENOMIC DNA]</scope>
    <source>
        <strain evidence="3 4">KCTC 12363</strain>
    </source>
</reference>
<evidence type="ECO:0000256" key="1">
    <source>
        <dbReference type="SAM" id="SignalP"/>
    </source>
</evidence>
<feature type="chain" id="PRO_5005208646" description="DUF5723 domain-containing protein" evidence="1">
    <location>
        <begin position="21"/>
        <end position="446"/>
    </location>
</feature>
<name>A0A0H4PEW1_9BACT</name>
<protein>
    <recommendedName>
        <fullName evidence="2">DUF5723 domain-containing protein</fullName>
    </recommendedName>
</protein>
<feature type="domain" description="DUF5723" evidence="2">
    <location>
        <begin position="42"/>
        <end position="419"/>
    </location>
</feature>
<evidence type="ECO:0000313" key="3">
    <source>
        <dbReference type="EMBL" id="AKP52804.1"/>
    </source>
</evidence>
<evidence type="ECO:0000259" key="2">
    <source>
        <dbReference type="Pfam" id="PF18990"/>
    </source>
</evidence>
<feature type="signal peptide" evidence="1">
    <location>
        <begin position="1"/>
        <end position="20"/>
    </location>
</feature>
<keyword evidence="1" id="KW-0732">Signal</keyword>